<reference evidence="1" key="2">
    <citation type="submission" date="2025-09" db="UniProtKB">
        <authorList>
            <consortium name="EnsemblPlants"/>
        </authorList>
    </citation>
    <scope>IDENTIFICATION</scope>
</reference>
<evidence type="ECO:0000313" key="2">
    <source>
        <dbReference type="Proteomes" id="UP001732700"/>
    </source>
</evidence>
<keyword evidence="2" id="KW-1185">Reference proteome</keyword>
<organism evidence="1 2">
    <name type="scientific">Avena sativa</name>
    <name type="common">Oat</name>
    <dbReference type="NCBI Taxonomy" id="4498"/>
    <lineage>
        <taxon>Eukaryota</taxon>
        <taxon>Viridiplantae</taxon>
        <taxon>Streptophyta</taxon>
        <taxon>Embryophyta</taxon>
        <taxon>Tracheophyta</taxon>
        <taxon>Spermatophyta</taxon>
        <taxon>Magnoliopsida</taxon>
        <taxon>Liliopsida</taxon>
        <taxon>Poales</taxon>
        <taxon>Poaceae</taxon>
        <taxon>BOP clade</taxon>
        <taxon>Pooideae</taxon>
        <taxon>Poodae</taxon>
        <taxon>Poeae</taxon>
        <taxon>Poeae Chloroplast Group 1 (Aveneae type)</taxon>
        <taxon>Aveninae</taxon>
        <taxon>Avena</taxon>
    </lineage>
</organism>
<evidence type="ECO:0000313" key="1">
    <source>
        <dbReference type="EnsemblPlants" id="AVESA.00010b.r2.4AG0595420.1.CDS"/>
    </source>
</evidence>
<dbReference type="EnsemblPlants" id="AVESA.00010b.r2.4AG0595420.1">
    <property type="protein sequence ID" value="AVESA.00010b.r2.4AG0595420.1.CDS"/>
    <property type="gene ID" value="AVESA.00010b.r2.4AG0595420"/>
</dbReference>
<proteinExistence type="predicted"/>
<protein>
    <submittedName>
        <fullName evidence="1">Uncharacterized protein</fullName>
    </submittedName>
</protein>
<dbReference type="Proteomes" id="UP001732700">
    <property type="component" value="Chromosome 4A"/>
</dbReference>
<name>A0ACD5W9F8_AVESA</name>
<sequence>MASWWCRLLCPLSKQVASESVHGARLAAQRLSRRCDACDVEASRTCKCVWAHGEEEEEKVAGGGRVTALPMTAEQHHSKPTSTFVQSVINMVGMLIGLGQLSTPYALENGGWASVFLLVGLGIMCAYTAHIIGKCLDEDPSSKTYQDIGQQAFGTKGRVIASAFIYLEIFFALVSYTISLSDNIPLVFAGARLHLPWLRLSTTQLLTIIAVLVALPSLWLRNLSSISFLSLVGIVMSMVIFVTIVCTAAFSGVGLGKHIPALRLDRIPAVSGLYMFSYAGHIVFPNIYTAMKDPSSFTKVSVTSFSLVTVLYTALAFVGASLFGPAVNSQVTLSMPPRLVFTRVALWATVLTPVTKYALEFAPFAIQLEHHLPATMEPRARVIIRGSIGSAGLLLILALALSVPYFQYVLSLTGSLISVAISVIFPCAFYLKICWGRVSRPVVVLNAAMIVLGLVLAVVGTASSAKLLVQSIRSGHVA</sequence>
<accession>A0ACD5W9F8</accession>
<reference evidence="1" key="1">
    <citation type="submission" date="2021-05" db="EMBL/GenBank/DDBJ databases">
        <authorList>
            <person name="Scholz U."/>
            <person name="Mascher M."/>
            <person name="Fiebig A."/>
        </authorList>
    </citation>
    <scope>NUCLEOTIDE SEQUENCE [LARGE SCALE GENOMIC DNA]</scope>
</reference>